<dbReference type="EMBL" id="QICB01000003">
    <property type="protein sequence ID" value="RNL19800.1"/>
    <property type="molecule type" value="Genomic_DNA"/>
</dbReference>
<evidence type="ECO:0000256" key="7">
    <source>
        <dbReference type="RuleBase" id="RU004326"/>
    </source>
</evidence>
<dbReference type="InterPro" id="IPR016055">
    <property type="entry name" value="A-D-PHexomutase_a/b/a-I/II/III"/>
</dbReference>
<protein>
    <submittedName>
        <fullName evidence="11">Phosphoglucomutase</fullName>
    </submittedName>
</protein>
<evidence type="ECO:0000313" key="11">
    <source>
        <dbReference type="EMBL" id="RNL19800.1"/>
    </source>
</evidence>
<organism evidence="11 12">
    <name type="scientific">Slackia faecicanis</name>
    <dbReference type="NCBI Taxonomy" id="255723"/>
    <lineage>
        <taxon>Bacteria</taxon>
        <taxon>Bacillati</taxon>
        <taxon>Actinomycetota</taxon>
        <taxon>Coriobacteriia</taxon>
        <taxon>Eggerthellales</taxon>
        <taxon>Eggerthellaceae</taxon>
        <taxon>Slackia</taxon>
    </lineage>
</organism>
<evidence type="ECO:0000259" key="10">
    <source>
        <dbReference type="Pfam" id="PF02880"/>
    </source>
</evidence>
<dbReference type="SUPFAM" id="SSF55957">
    <property type="entry name" value="Phosphoglucomutase, C-terminal domain"/>
    <property type="match status" value="1"/>
</dbReference>
<proteinExistence type="inferred from homology"/>
<dbReference type="AlphaFoldDB" id="A0A3N0AFA3"/>
<evidence type="ECO:0000256" key="4">
    <source>
        <dbReference type="ARBA" id="ARBA00022723"/>
    </source>
</evidence>
<feature type="domain" description="Alpha-D-phosphohexomutase alpha/beta/alpha" evidence="8">
    <location>
        <begin position="46"/>
        <end position="179"/>
    </location>
</feature>
<accession>A0A3N0AFA3</accession>
<comment type="similarity">
    <text evidence="2 7">Belongs to the phosphohexose mutase family.</text>
</comment>
<gene>
    <name evidence="11" type="ORF">DMP07_05355</name>
</gene>
<evidence type="ECO:0000259" key="9">
    <source>
        <dbReference type="Pfam" id="PF02879"/>
    </source>
</evidence>
<dbReference type="InterPro" id="IPR036900">
    <property type="entry name" value="A-D-PHexomutase_C_sf"/>
</dbReference>
<feature type="domain" description="Alpha-D-phosphohexomutase alpha/beta/alpha" evidence="10">
    <location>
        <begin position="333"/>
        <end position="460"/>
    </location>
</feature>
<evidence type="ECO:0000256" key="3">
    <source>
        <dbReference type="ARBA" id="ARBA00022553"/>
    </source>
</evidence>
<dbReference type="InterPro" id="IPR005845">
    <property type="entry name" value="A-D-PHexomutase_a/b/a-II"/>
</dbReference>
<dbReference type="CDD" id="cd05799">
    <property type="entry name" value="PGM2"/>
    <property type="match status" value="1"/>
</dbReference>
<dbReference type="Pfam" id="PF02879">
    <property type="entry name" value="PGM_PMM_II"/>
    <property type="match status" value="1"/>
</dbReference>
<keyword evidence="5 7" id="KW-0460">Magnesium</keyword>
<keyword evidence="12" id="KW-1185">Reference proteome</keyword>
<comment type="cofactor">
    <cofactor evidence="1">
        <name>Mg(2+)</name>
        <dbReference type="ChEBI" id="CHEBI:18420"/>
    </cofactor>
</comment>
<dbReference type="GO" id="GO:0005975">
    <property type="term" value="P:carbohydrate metabolic process"/>
    <property type="evidence" value="ECO:0007669"/>
    <property type="project" value="InterPro"/>
</dbReference>
<keyword evidence="6" id="KW-0413">Isomerase</keyword>
<dbReference type="SUPFAM" id="SSF53738">
    <property type="entry name" value="Phosphoglucomutase, first 3 domains"/>
    <property type="match status" value="3"/>
</dbReference>
<dbReference type="PANTHER" id="PTHR45745:SF1">
    <property type="entry name" value="PHOSPHOGLUCOMUTASE 2B-RELATED"/>
    <property type="match status" value="1"/>
</dbReference>
<comment type="caution">
    <text evidence="11">The sequence shown here is derived from an EMBL/GenBank/DDBJ whole genome shotgun (WGS) entry which is preliminary data.</text>
</comment>
<evidence type="ECO:0000259" key="8">
    <source>
        <dbReference type="Pfam" id="PF02878"/>
    </source>
</evidence>
<dbReference type="InterPro" id="IPR005846">
    <property type="entry name" value="A-D-PHexomutase_a/b/a-III"/>
</dbReference>
<sequence length="583" mass="62065">MSEIDVRAALAHWSECVADDELSAELAQLSEADDAAVADAFFQDLEFGTAGLRGVIGAGTNRMNVYTVARATQGLAEHLNARFENPSVAIARDSRHKGELFVRTAASVLAANGIRCLVYPRVEPTPALSFAVRDLGCSAGINMTASHNPAAYSGYKVYGADGCQITSEAAADISARIARLGYFEADGACAKTVDFDRAAAEGLVEEIGDDTLERFVEAVLAQSQETPEQMQRPLEVVYTPLCGTGLECVSDALGRIGIDSLDVVAGQGEPNGDFPTCEYPNPEERAALEAGIARCHERAAQGAAPDLLLATDPDADRVGVACEDGDDYTLVTGNEMGILLMDYLARMRAERGEDIARCIAVTTIVSSAMADDVARAHGFELRRTLTGFKYIGEQIGLLEAAEEADRFMFGFEESYGYLAGTHVRDKDAVVASMLICQMARFYREQGMNLVQAMRALYERYGYCLNRTISLSYPGADGARKMADIMAGLRAQAPASVAGRAVLRATDYARGAAMPVVGGTGEGLAPLPSANVVELALEGDCKVIVRPSGTEPKIKAYLFAKADAREDALALLDVLDAAARAMLA</sequence>
<dbReference type="Proteomes" id="UP000267368">
    <property type="component" value="Unassembled WGS sequence"/>
</dbReference>
<feature type="domain" description="Alpha-D-phosphohexomutase alpha/beta/alpha" evidence="9">
    <location>
        <begin position="214"/>
        <end position="325"/>
    </location>
</feature>
<dbReference type="GO" id="GO:0006166">
    <property type="term" value="P:purine ribonucleoside salvage"/>
    <property type="evidence" value="ECO:0007669"/>
    <property type="project" value="TreeGrafter"/>
</dbReference>
<dbReference type="PROSITE" id="PS00710">
    <property type="entry name" value="PGM_PMM"/>
    <property type="match status" value="1"/>
</dbReference>
<name>A0A3N0AFA3_9ACTN</name>
<dbReference type="GO" id="GO:0000287">
    <property type="term" value="F:magnesium ion binding"/>
    <property type="evidence" value="ECO:0007669"/>
    <property type="project" value="InterPro"/>
</dbReference>
<dbReference type="Pfam" id="PF02880">
    <property type="entry name" value="PGM_PMM_III"/>
    <property type="match status" value="1"/>
</dbReference>
<dbReference type="RefSeq" id="WP_123198124.1">
    <property type="nucleotide sequence ID" value="NZ_QICB01000003.1"/>
</dbReference>
<reference evidence="12" key="1">
    <citation type="submission" date="2018-05" db="EMBL/GenBank/DDBJ databases">
        <title>Genome Sequencing of selected type strains of the family Eggerthellaceae.</title>
        <authorList>
            <person name="Danylec N."/>
            <person name="Stoll D.A."/>
            <person name="Doetsch A."/>
            <person name="Huch M."/>
        </authorList>
    </citation>
    <scope>NUCLEOTIDE SEQUENCE [LARGE SCALE GENOMIC DNA]</scope>
    <source>
        <strain evidence="12">DSM 17537</strain>
    </source>
</reference>
<evidence type="ECO:0000256" key="5">
    <source>
        <dbReference type="ARBA" id="ARBA00022842"/>
    </source>
</evidence>
<dbReference type="Gene3D" id="3.40.120.10">
    <property type="entry name" value="Alpha-D-Glucose-1,6-Bisphosphate, subunit A, domain 3"/>
    <property type="match status" value="3"/>
</dbReference>
<evidence type="ECO:0000256" key="1">
    <source>
        <dbReference type="ARBA" id="ARBA00001946"/>
    </source>
</evidence>
<keyword evidence="3" id="KW-0597">Phosphoprotein</keyword>
<dbReference type="InterPro" id="IPR005844">
    <property type="entry name" value="A-D-PHexomutase_a/b/a-I"/>
</dbReference>
<evidence type="ECO:0000256" key="6">
    <source>
        <dbReference type="ARBA" id="ARBA00023235"/>
    </source>
</evidence>
<dbReference type="PANTHER" id="PTHR45745">
    <property type="entry name" value="PHOSPHOMANNOMUTASE 45A"/>
    <property type="match status" value="1"/>
</dbReference>
<dbReference type="GO" id="GO:0008973">
    <property type="term" value="F:phosphopentomutase activity"/>
    <property type="evidence" value="ECO:0007669"/>
    <property type="project" value="TreeGrafter"/>
</dbReference>
<dbReference type="Pfam" id="PF02878">
    <property type="entry name" value="PGM_PMM_I"/>
    <property type="match status" value="1"/>
</dbReference>
<dbReference type="OrthoDB" id="9803322at2"/>
<keyword evidence="4 7" id="KW-0479">Metal-binding</keyword>
<evidence type="ECO:0000313" key="12">
    <source>
        <dbReference type="Proteomes" id="UP000267368"/>
    </source>
</evidence>
<evidence type="ECO:0000256" key="2">
    <source>
        <dbReference type="ARBA" id="ARBA00010231"/>
    </source>
</evidence>
<dbReference type="InterPro" id="IPR016066">
    <property type="entry name" value="A-D-PHexomutase_CS"/>
</dbReference>